<gene>
    <name evidence="3" type="ORF">METZ01_LOCUS191645</name>
</gene>
<dbReference type="InterPro" id="IPR003675">
    <property type="entry name" value="Rce1/LyrA-like_dom"/>
</dbReference>
<dbReference type="Pfam" id="PF02517">
    <property type="entry name" value="Rce1-like"/>
    <property type="match status" value="1"/>
</dbReference>
<feature type="transmembrane region" description="Helical" evidence="1">
    <location>
        <begin position="136"/>
        <end position="160"/>
    </location>
</feature>
<evidence type="ECO:0000256" key="1">
    <source>
        <dbReference type="SAM" id="Phobius"/>
    </source>
</evidence>
<dbReference type="GO" id="GO:0080120">
    <property type="term" value="P:CAAX-box protein maturation"/>
    <property type="evidence" value="ECO:0007669"/>
    <property type="project" value="UniProtKB-ARBA"/>
</dbReference>
<feature type="transmembrane region" description="Helical" evidence="1">
    <location>
        <begin position="52"/>
        <end position="75"/>
    </location>
</feature>
<keyword evidence="1" id="KW-0812">Transmembrane</keyword>
<feature type="transmembrane region" description="Helical" evidence="1">
    <location>
        <begin position="172"/>
        <end position="193"/>
    </location>
</feature>
<feature type="transmembrane region" description="Helical" evidence="1">
    <location>
        <begin position="106"/>
        <end position="124"/>
    </location>
</feature>
<dbReference type="EMBL" id="UINC01039793">
    <property type="protein sequence ID" value="SVB38791.1"/>
    <property type="molecule type" value="Genomic_DNA"/>
</dbReference>
<feature type="transmembrane region" description="Helical" evidence="1">
    <location>
        <begin position="20"/>
        <end position="40"/>
    </location>
</feature>
<proteinExistence type="predicted"/>
<reference evidence="3" key="1">
    <citation type="submission" date="2018-05" db="EMBL/GenBank/DDBJ databases">
        <authorList>
            <person name="Lanie J.A."/>
            <person name="Ng W.-L."/>
            <person name="Kazmierczak K.M."/>
            <person name="Andrzejewski T.M."/>
            <person name="Davidsen T.M."/>
            <person name="Wayne K.J."/>
            <person name="Tettelin H."/>
            <person name="Glass J.I."/>
            <person name="Rusch D."/>
            <person name="Podicherti R."/>
            <person name="Tsui H.-C.T."/>
            <person name="Winkler M.E."/>
        </authorList>
    </citation>
    <scope>NUCLEOTIDE SEQUENCE</scope>
</reference>
<protein>
    <recommendedName>
        <fullName evidence="2">CAAX prenyl protease 2/Lysostaphin resistance protein A-like domain-containing protein</fullName>
    </recommendedName>
</protein>
<evidence type="ECO:0000259" key="2">
    <source>
        <dbReference type="Pfam" id="PF02517"/>
    </source>
</evidence>
<dbReference type="GO" id="GO:0004175">
    <property type="term" value="F:endopeptidase activity"/>
    <property type="evidence" value="ECO:0007669"/>
    <property type="project" value="UniProtKB-ARBA"/>
</dbReference>
<keyword evidence="1" id="KW-1133">Transmembrane helix</keyword>
<sequence>MLLVLPGKNILFHTNPWVINYIDTAYYLVIISFAVYKLNLKTLGFSTKYFKNNLIVGFLSGGGLLFSLFILNYSIDLVGLADNALFTDRPNMKNIDLITSIKEHTVTIIIVPLIEQVFFTGILFQSIAQKISPVLAIYFSGVIYSIAKFKLNLGSFFLGILTSFQFNQTKTLIAPIIFHSSCAAGGVVVKSFYPRLKTLLGFLF</sequence>
<name>A0A382DM40_9ZZZZ</name>
<organism evidence="3">
    <name type="scientific">marine metagenome</name>
    <dbReference type="NCBI Taxonomy" id="408172"/>
    <lineage>
        <taxon>unclassified sequences</taxon>
        <taxon>metagenomes</taxon>
        <taxon>ecological metagenomes</taxon>
    </lineage>
</organism>
<feature type="domain" description="CAAX prenyl protease 2/Lysostaphin resistance protein A-like" evidence="2">
    <location>
        <begin position="106"/>
        <end position="182"/>
    </location>
</feature>
<keyword evidence="1" id="KW-0472">Membrane</keyword>
<evidence type="ECO:0000313" key="3">
    <source>
        <dbReference type="EMBL" id="SVB38791.1"/>
    </source>
</evidence>
<dbReference type="AlphaFoldDB" id="A0A382DM40"/>
<accession>A0A382DM40</accession>